<sequence length="113" mass="13225">MREVAGAVLCVCAEFVCLHLILNGYFKDLRLISKSPYAQKTKYNFGRCTSNAKRLRLLQDDENQEEREVRFANKRERMSIVREGVSSFQRSNRLSLNRITFQSQRQNVEAYDA</sequence>
<accession>A0A4Y2FZV4</accession>
<keyword evidence="1" id="KW-1133">Transmembrane helix</keyword>
<evidence type="ECO:0000256" key="1">
    <source>
        <dbReference type="SAM" id="Phobius"/>
    </source>
</evidence>
<feature type="transmembrane region" description="Helical" evidence="1">
    <location>
        <begin position="6"/>
        <end position="26"/>
    </location>
</feature>
<evidence type="ECO:0000313" key="3">
    <source>
        <dbReference type="Proteomes" id="UP000499080"/>
    </source>
</evidence>
<reference evidence="2 3" key="1">
    <citation type="journal article" date="2019" name="Sci. Rep.">
        <title>Orb-weaving spider Araneus ventricosus genome elucidates the spidroin gene catalogue.</title>
        <authorList>
            <person name="Kono N."/>
            <person name="Nakamura H."/>
            <person name="Ohtoshi R."/>
            <person name="Moran D.A.P."/>
            <person name="Shinohara A."/>
            <person name="Yoshida Y."/>
            <person name="Fujiwara M."/>
            <person name="Mori M."/>
            <person name="Tomita M."/>
            <person name="Arakawa K."/>
        </authorList>
    </citation>
    <scope>NUCLEOTIDE SEQUENCE [LARGE SCALE GENOMIC DNA]</scope>
</reference>
<dbReference type="OrthoDB" id="1728974at2759"/>
<organism evidence="2 3">
    <name type="scientific">Araneus ventricosus</name>
    <name type="common">Orbweaver spider</name>
    <name type="synonym">Epeira ventricosa</name>
    <dbReference type="NCBI Taxonomy" id="182803"/>
    <lineage>
        <taxon>Eukaryota</taxon>
        <taxon>Metazoa</taxon>
        <taxon>Ecdysozoa</taxon>
        <taxon>Arthropoda</taxon>
        <taxon>Chelicerata</taxon>
        <taxon>Arachnida</taxon>
        <taxon>Araneae</taxon>
        <taxon>Araneomorphae</taxon>
        <taxon>Entelegynae</taxon>
        <taxon>Araneoidea</taxon>
        <taxon>Araneidae</taxon>
        <taxon>Araneus</taxon>
    </lineage>
</organism>
<name>A0A4Y2FZV4_ARAVE</name>
<protein>
    <submittedName>
        <fullName evidence="2">Uncharacterized protein</fullName>
    </submittedName>
</protein>
<dbReference type="Proteomes" id="UP000499080">
    <property type="component" value="Unassembled WGS sequence"/>
</dbReference>
<keyword evidence="1" id="KW-0472">Membrane</keyword>
<comment type="caution">
    <text evidence="2">The sequence shown here is derived from an EMBL/GenBank/DDBJ whole genome shotgun (WGS) entry which is preliminary data.</text>
</comment>
<gene>
    <name evidence="2" type="ORF">AVEN_15780_1</name>
</gene>
<dbReference type="EMBL" id="BGPR01097538">
    <property type="protein sequence ID" value="GBM45918.1"/>
    <property type="molecule type" value="Genomic_DNA"/>
</dbReference>
<dbReference type="AlphaFoldDB" id="A0A4Y2FZV4"/>
<keyword evidence="3" id="KW-1185">Reference proteome</keyword>
<evidence type="ECO:0000313" key="2">
    <source>
        <dbReference type="EMBL" id="GBM45918.1"/>
    </source>
</evidence>
<keyword evidence="1" id="KW-0812">Transmembrane</keyword>
<proteinExistence type="predicted"/>